<dbReference type="GO" id="GO:0006412">
    <property type="term" value="P:translation"/>
    <property type="evidence" value="ECO:0007669"/>
    <property type="project" value="UniProtKB-UniRule"/>
</dbReference>
<dbReference type="InterPro" id="IPR030878">
    <property type="entry name" value="Ribosomal_uL15"/>
</dbReference>
<comment type="function">
    <text evidence="4">Binds to the 23S rRNA.</text>
</comment>
<comment type="caution">
    <text evidence="6">The sequence shown here is derived from an EMBL/GenBank/DDBJ whole genome shotgun (WGS) entry which is preliminary data.</text>
</comment>
<dbReference type="AlphaFoldDB" id="A0A1F4VYF2"/>
<evidence type="ECO:0000256" key="4">
    <source>
        <dbReference type="HAMAP-Rule" id="MF_01341"/>
    </source>
</evidence>
<proteinExistence type="inferred from homology"/>
<dbReference type="InterPro" id="IPR005749">
    <property type="entry name" value="Ribosomal_uL15_bac-type"/>
</dbReference>
<dbReference type="GO" id="GO:0022625">
    <property type="term" value="C:cytosolic large ribosomal subunit"/>
    <property type="evidence" value="ECO:0007669"/>
    <property type="project" value="TreeGrafter"/>
</dbReference>
<accession>A0A1F4VYF2</accession>
<dbReference type="InterPro" id="IPR021131">
    <property type="entry name" value="Ribosomal_uL15/eL18"/>
</dbReference>
<evidence type="ECO:0000256" key="2">
    <source>
        <dbReference type="ARBA" id="ARBA00022980"/>
    </source>
</evidence>
<organism evidence="6 7">
    <name type="scientific">candidate division WWE3 bacterium RIFOXYA2_FULL_46_9</name>
    <dbReference type="NCBI Taxonomy" id="1802636"/>
    <lineage>
        <taxon>Bacteria</taxon>
        <taxon>Katanobacteria</taxon>
    </lineage>
</organism>
<keyword evidence="3 4" id="KW-0687">Ribonucleoprotein</keyword>
<dbReference type="GO" id="GO:0003735">
    <property type="term" value="F:structural constituent of ribosome"/>
    <property type="evidence" value="ECO:0007669"/>
    <property type="project" value="InterPro"/>
</dbReference>
<comment type="subunit">
    <text evidence="4">Part of the 50S ribosomal subunit.</text>
</comment>
<dbReference type="Proteomes" id="UP000176614">
    <property type="component" value="Unassembled WGS sequence"/>
</dbReference>
<dbReference type="Gene3D" id="3.100.10.10">
    <property type="match status" value="1"/>
</dbReference>
<comment type="similarity">
    <text evidence="1 4">Belongs to the universal ribosomal protein uL15 family.</text>
</comment>
<dbReference type="PANTHER" id="PTHR12934">
    <property type="entry name" value="50S RIBOSOMAL PROTEIN L15"/>
    <property type="match status" value="1"/>
</dbReference>
<keyword evidence="2 4" id="KW-0689">Ribosomal protein</keyword>
<evidence type="ECO:0000313" key="6">
    <source>
        <dbReference type="EMBL" id="OGC62217.1"/>
    </source>
</evidence>
<protein>
    <recommendedName>
        <fullName evidence="4">Large ribosomal subunit protein uL15</fullName>
    </recommendedName>
</protein>
<sequence length="148" mass="16194">MRLDNLVKIVGNREKGKRRGRGYASNRGGHTVGFGTKGQKARGRAKVSPGFEGGQVPIYKRLPQLGGFKNPTSIKLRGVSISKLNVFNEGEVVSPISLVQKRILKKMPKDGVKLLGTGVLNKKLGLKDFYYSKKALEIIEKSGSKIND</sequence>
<keyword evidence="4" id="KW-0694">RNA-binding</keyword>
<feature type="domain" description="Large ribosomal subunit protein uL15/eL18" evidence="5">
    <location>
        <begin position="84"/>
        <end position="146"/>
    </location>
</feature>
<keyword evidence="4" id="KW-0699">rRNA-binding</keyword>
<dbReference type="HAMAP" id="MF_01341">
    <property type="entry name" value="Ribosomal_uL15"/>
    <property type="match status" value="1"/>
</dbReference>
<dbReference type="SUPFAM" id="SSF52080">
    <property type="entry name" value="Ribosomal proteins L15p and L18e"/>
    <property type="match status" value="1"/>
</dbReference>
<dbReference type="Pfam" id="PF00828">
    <property type="entry name" value="Ribosomal_L27A"/>
    <property type="match status" value="1"/>
</dbReference>
<evidence type="ECO:0000313" key="7">
    <source>
        <dbReference type="Proteomes" id="UP000176614"/>
    </source>
</evidence>
<reference evidence="6 7" key="1">
    <citation type="journal article" date="2016" name="Nat. Commun.">
        <title>Thousands of microbial genomes shed light on interconnected biogeochemical processes in an aquifer system.</title>
        <authorList>
            <person name="Anantharaman K."/>
            <person name="Brown C.T."/>
            <person name="Hug L.A."/>
            <person name="Sharon I."/>
            <person name="Castelle C.J."/>
            <person name="Probst A.J."/>
            <person name="Thomas B.C."/>
            <person name="Singh A."/>
            <person name="Wilkins M.J."/>
            <person name="Karaoz U."/>
            <person name="Brodie E.L."/>
            <person name="Williams K.H."/>
            <person name="Hubbard S.S."/>
            <person name="Banfield J.F."/>
        </authorList>
    </citation>
    <scope>NUCLEOTIDE SEQUENCE [LARGE SCALE GENOMIC DNA]</scope>
</reference>
<evidence type="ECO:0000259" key="5">
    <source>
        <dbReference type="Pfam" id="PF00828"/>
    </source>
</evidence>
<evidence type="ECO:0000256" key="3">
    <source>
        <dbReference type="ARBA" id="ARBA00023274"/>
    </source>
</evidence>
<dbReference type="PANTHER" id="PTHR12934:SF11">
    <property type="entry name" value="LARGE RIBOSOMAL SUBUNIT PROTEIN UL15M"/>
    <property type="match status" value="1"/>
</dbReference>
<name>A0A1F4VYF2_UNCKA</name>
<dbReference type="InterPro" id="IPR036227">
    <property type="entry name" value="Ribosomal_uL15/eL18_sf"/>
</dbReference>
<gene>
    <name evidence="4" type="primary">rplO</name>
    <name evidence="6" type="ORF">A2264_02940</name>
</gene>
<dbReference type="GO" id="GO:0019843">
    <property type="term" value="F:rRNA binding"/>
    <property type="evidence" value="ECO:0007669"/>
    <property type="project" value="UniProtKB-UniRule"/>
</dbReference>
<dbReference type="EMBL" id="MEVT01000022">
    <property type="protein sequence ID" value="OGC62217.1"/>
    <property type="molecule type" value="Genomic_DNA"/>
</dbReference>
<evidence type="ECO:0000256" key="1">
    <source>
        <dbReference type="ARBA" id="ARBA00007320"/>
    </source>
</evidence>
<dbReference type="NCBIfam" id="TIGR01071">
    <property type="entry name" value="rplO_bact"/>
    <property type="match status" value="1"/>
</dbReference>